<accession>A0A919CRN1</accession>
<proteinExistence type="inferred from homology"/>
<keyword evidence="3" id="KW-0238">DNA-binding</keyword>
<dbReference type="AlphaFoldDB" id="A0A919CRN1"/>
<evidence type="ECO:0000256" key="3">
    <source>
        <dbReference type="ARBA" id="ARBA00023125"/>
    </source>
</evidence>
<name>A0A919CRN1_9PROT</name>
<evidence type="ECO:0000256" key="2">
    <source>
        <dbReference type="ARBA" id="ARBA00023015"/>
    </source>
</evidence>
<reference evidence="6" key="1">
    <citation type="journal article" date="2014" name="Int. J. Syst. Evol. Microbiol.">
        <title>Complete genome sequence of Corynebacterium casei LMG S-19264T (=DSM 44701T), isolated from a smear-ripened cheese.</title>
        <authorList>
            <consortium name="US DOE Joint Genome Institute (JGI-PGF)"/>
            <person name="Walter F."/>
            <person name="Albersmeier A."/>
            <person name="Kalinowski J."/>
            <person name="Ruckert C."/>
        </authorList>
    </citation>
    <scope>NUCLEOTIDE SEQUENCE</scope>
    <source>
        <strain evidence="6">KCTC 42651</strain>
    </source>
</reference>
<evidence type="ECO:0000259" key="5">
    <source>
        <dbReference type="PROSITE" id="PS50931"/>
    </source>
</evidence>
<protein>
    <submittedName>
        <fullName evidence="6">LysR family transcriptional regulator</fullName>
    </submittedName>
</protein>
<organism evidence="6 7">
    <name type="scientific">Thalassobaculum fulvum</name>
    <dbReference type="NCBI Taxonomy" id="1633335"/>
    <lineage>
        <taxon>Bacteria</taxon>
        <taxon>Pseudomonadati</taxon>
        <taxon>Pseudomonadota</taxon>
        <taxon>Alphaproteobacteria</taxon>
        <taxon>Rhodospirillales</taxon>
        <taxon>Thalassobaculaceae</taxon>
        <taxon>Thalassobaculum</taxon>
    </lineage>
</organism>
<gene>
    <name evidence="6" type="ORF">GCM10017083_45170</name>
</gene>
<dbReference type="CDD" id="cd05466">
    <property type="entry name" value="PBP2_LTTR_substrate"/>
    <property type="match status" value="1"/>
</dbReference>
<dbReference type="PRINTS" id="PR00039">
    <property type="entry name" value="HTHLYSR"/>
</dbReference>
<comment type="caution">
    <text evidence="6">The sequence shown here is derived from an EMBL/GenBank/DDBJ whole genome shotgun (WGS) entry which is preliminary data.</text>
</comment>
<dbReference type="Pfam" id="PF00126">
    <property type="entry name" value="HTH_1"/>
    <property type="match status" value="1"/>
</dbReference>
<dbReference type="GO" id="GO:0000976">
    <property type="term" value="F:transcription cis-regulatory region binding"/>
    <property type="evidence" value="ECO:0007669"/>
    <property type="project" value="TreeGrafter"/>
</dbReference>
<feature type="domain" description="HTH lysR-type" evidence="5">
    <location>
        <begin position="16"/>
        <end position="73"/>
    </location>
</feature>
<evidence type="ECO:0000256" key="1">
    <source>
        <dbReference type="ARBA" id="ARBA00009437"/>
    </source>
</evidence>
<keyword evidence="7" id="KW-1185">Reference proteome</keyword>
<dbReference type="Gene3D" id="3.40.190.10">
    <property type="entry name" value="Periplasmic binding protein-like II"/>
    <property type="match status" value="2"/>
</dbReference>
<keyword evidence="4" id="KW-0804">Transcription</keyword>
<dbReference type="InterPro" id="IPR036388">
    <property type="entry name" value="WH-like_DNA-bd_sf"/>
</dbReference>
<sequence>MQPPRADLSEKFVGELDWNLLRTFVIIVQEGGITAAAHRLLLRQPTVSQALQRLEGRLGARLIERGRGVFRVTAAGRELYRECVGIYGSIARLADVATAASQTITGNVHISLASHVITPLLDDTIAAFHAAHPGATYRIKIETSADVARSVQEGTASLGICLVNKRLPQLDYQMIYREFFGFFCGPAHPLFGRKGLRLDDLRGLAAVSFDTDYVGDALRPVALLRRQYELGQPVVGQSPHLEEVRRMVLCGLGIGPLPIHVMERDVRDGLLWRLPPYRDPPAIDIYLVTNPKRGRNRAEAGFIAALRRRIADTPVAQRTYSGTVDPRNPTNPA</sequence>
<dbReference type="Pfam" id="PF03466">
    <property type="entry name" value="LysR_substrate"/>
    <property type="match status" value="1"/>
</dbReference>
<comment type="similarity">
    <text evidence="1">Belongs to the LysR transcriptional regulatory family.</text>
</comment>
<evidence type="ECO:0000256" key="4">
    <source>
        <dbReference type="ARBA" id="ARBA00023163"/>
    </source>
</evidence>
<dbReference type="PANTHER" id="PTHR30126">
    <property type="entry name" value="HTH-TYPE TRANSCRIPTIONAL REGULATOR"/>
    <property type="match status" value="1"/>
</dbReference>
<evidence type="ECO:0000313" key="7">
    <source>
        <dbReference type="Proteomes" id="UP000630353"/>
    </source>
</evidence>
<dbReference type="InterPro" id="IPR005119">
    <property type="entry name" value="LysR_subst-bd"/>
</dbReference>
<dbReference type="Gene3D" id="1.10.10.10">
    <property type="entry name" value="Winged helix-like DNA-binding domain superfamily/Winged helix DNA-binding domain"/>
    <property type="match status" value="1"/>
</dbReference>
<dbReference type="GO" id="GO:0003700">
    <property type="term" value="F:DNA-binding transcription factor activity"/>
    <property type="evidence" value="ECO:0007669"/>
    <property type="project" value="InterPro"/>
</dbReference>
<dbReference type="PANTHER" id="PTHR30126:SF98">
    <property type="entry name" value="HTH-TYPE TRANSCRIPTIONAL ACTIVATOR BAUR"/>
    <property type="match status" value="1"/>
</dbReference>
<dbReference type="SUPFAM" id="SSF46785">
    <property type="entry name" value="Winged helix' DNA-binding domain"/>
    <property type="match status" value="1"/>
</dbReference>
<reference evidence="6" key="2">
    <citation type="submission" date="2020-09" db="EMBL/GenBank/DDBJ databases">
        <authorList>
            <person name="Sun Q."/>
            <person name="Kim S."/>
        </authorList>
    </citation>
    <scope>NUCLEOTIDE SEQUENCE</scope>
    <source>
        <strain evidence="6">KCTC 42651</strain>
    </source>
</reference>
<dbReference type="SUPFAM" id="SSF53850">
    <property type="entry name" value="Periplasmic binding protein-like II"/>
    <property type="match status" value="1"/>
</dbReference>
<dbReference type="InterPro" id="IPR000847">
    <property type="entry name" value="LysR_HTH_N"/>
</dbReference>
<dbReference type="EMBL" id="BMZS01000011">
    <property type="protein sequence ID" value="GHD59905.1"/>
    <property type="molecule type" value="Genomic_DNA"/>
</dbReference>
<dbReference type="Proteomes" id="UP000630353">
    <property type="component" value="Unassembled WGS sequence"/>
</dbReference>
<dbReference type="PROSITE" id="PS50931">
    <property type="entry name" value="HTH_LYSR"/>
    <property type="match status" value="1"/>
</dbReference>
<evidence type="ECO:0000313" key="6">
    <source>
        <dbReference type="EMBL" id="GHD59905.1"/>
    </source>
</evidence>
<dbReference type="InterPro" id="IPR036390">
    <property type="entry name" value="WH_DNA-bd_sf"/>
</dbReference>
<keyword evidence="2" id="KW-0805">Transcription regulation</keyword>